<dbReference type="InterPro" id="IPR012292">
    <property type="entry name" value="Globin/Proto"/>
</dbReference>
<proteinExistence type="predicted"/>
<dbReference type="RefSeq" id="WP_162444351.1">
    <property type="nucleotide sequence ID" value="NZ_CP048222.1"/>
</dbReference>
<dbReference type="GO" id="GO:0020037">
    <property type="term" value="F:heme binding"/>
    <property type="evidence" value="ECO:0007669"/>
    <property type="project" value="InterPro"/>
</dbReference>
<keyword evidence="6" id="KW-1185">Reference proteome</keyword>
<evidence type="ECO:0000256" key="1">
    <source>
        <dbReference type="ARBA" id="ARBA00022448"/>
    </source>
</evidence>
<dbReference type="SUPFAM" id="SSF46458">
    <property type="entry name" value="Globin-like"/>
    <property type="match status" value="1"/>
</dbReference>
<sequence length="130" mass="15251">MNTPIKDIQNRQDIELLVRSFYDKVNQDALLSPVFNDVAAVHWESHLPVMYDFWSSMLLGEKSYKGNPFQKHIPLPINKVHFERWLAYFIETVDELFTGEVAEEAKMRARSIASVFQYKLEFIHANNANF</sequence>
<keyword evidence="2" id="KW-0349">Heme</keyword>
<dbReference type="InterPro" id="IPR009050">
    <property type="entry name" value="Globin-like_sf"/>
</dbReference>
<dbReference type="Gene3D" id="1.10.490.10">
    <property type="entry name" value="Globins"/>
    <property type="match status" value="1"/>
</dbReference>
<accession>A0A6C0GK63</accession>
<dbReference type="Pfam" id="PF01152">
    <property type="entry name" value="Bac_globin"/>
    <property type="match status" value="1"/>
</dbReference>
<keyword evidence="4" id="KW-0408">Iron</keyword>
<dbReference type="InterPro" id="IPR001486">
    <property type="entry name" value="Hemoglobin_trunc"/>
</dbReference>
<evidence type="ECO:0000313" key="5">
    <source>
        <dbReference type="EMBL" id="QHT68337.1"/>
    </source>
</evidence>
<keyword evidence="3" id="KW-0479">Metal-binding</keyword>
<evidence type="ECO:0000256" key="4">
    <source>
        <dbReference type="ARBA" id="ARBA00023004"/>
    </source>
</evidence>
<dbReference type="GO" id="GO:0019825">
    <property type="term" value="F:oxygen binding"/>
    <property type="evidence" value="ECO:0007669"/>
    <property type="project" value="InterPro"/>
</dbReference>
<dbReference type="CDD" id="cd08916">
    <property type="entry name" value="TrHb3_P"/>
    <property type="match status" value="1"/>
</dbReference>
<dbReference type="EMBL" id="CP048222">
    <property type="protein sequence ID" value="QHT68337.1"/>
    <property type="molecule type" value="Genomic_DNA"/>
</dbReference>
<evidence type="ECO:0000256" key="2">
    <source>
        <dbReference type="ARBA" id="ARBA00022617"/>
    </source>
</evidence>
<evidence type="ECO:0000256" key="3">
    <source>
        <dbReference type="ARBA" id="ARBA00022723"/>
    </source>
</evidence>
<dbReference type="KEGG" id="rhoz:GXP67_17660"/>
<dbReference type="GO" id="GO:0046872">
    <property type="term" value="F:metal ion binding"/>
    <property type="evidence" value="ECO:0007669"/>
    <property type="project" value="UniProtKB-KW"/>
</dbReference>
<dbReference type="AlphaFoldDB" id="A0A6C0GK63"/>
<protein>
    <submittedName>
        <fullName evidence="5">Group III truncated hemoglobin</fullName>
    </submittedName>
</protein>
<keyword evidence="1" id="KW-0813">Transport</keyword>
<dbReference type="Proteomes" id="UP000480178">
    <property type="component" value="Chromosome"/>
</dbReference>
<organism evidence="5 6">
    <name type="scientific">Rhodocytophaga rosea</name>
    <dbReference type="NCBI Taxonomy" id="2704465"/>
    <lineage>
        <taxon>Bacteria</taxon>
        <taxon>Pseudomonadati</taxon>
        <taxon>Bacteroidota</taxon>
        <taxon>Cytophagia</taxon>
        <taxon>Cytophagales</taxon>
        <taxon>Rhodocytophagaceae</taxon>
        <taxon>Rhodocytophaga</taxon>
    </lineage>
</organism>
<gene>
    <name evidence="5" type="ORF">GXP67_17660</name>
</gene>
<evidence type="ECO:0000313" key="6">
    <source>
        <dbReference type="Proteomes" id="UP000480178"/>
    </source>
</evidence>
<name>A0A6C0GK63_9BACT</name>
<reference evidence="5 6" key="1">
    <citation type="submission" date="2020-01" db="EMBL/GenBank/DDBJ databases">
        <authorList>
            <person name="Kim M.K."/>
        </authorList>
    </citation>
    <scope>NUCLEOTIDE SEQUENCE [LARGE SCALE GENOMIC DNA]</scope>
    <source>
        <strain evidence="5 6">172606-1</strain>
    </source>
</reference>